<organism evidence="2">
    <name type="scientific">Halalkalibacterium halodurans</name>
    <name type="common">Bacillus halodurans</name>
    <dbReference type="NCBI Taxonomy" id="86665"/>
    <lineage>
        <taxon>Bacteria</taxon>
        <taxon>Bacillati</taxon>
        <taxon>Bacillota</taxon>
        <taxon>Bacilli</taxon>
        <taxon>Bacillales</taxon>
        <taxon>Bacillaceae</taxon>
        <taxon>Halalkalibacterium (ex Joshi et al. 2022)</taxon>
    </lineage>
</organism>
<comment type="caution">
    <text evidence="2">The sequence shown here is derived from an EMBL/GenBank/DDBJ whole genome shotgun (WGS) entry which is preliminary data.</text>
</comment>
<dbReference type="SUPFAM" id="SSF52833">
    <property type="entry name" value="Thioredoxin-like"/>
    <property type="match status" value="1"/>
</dbReference>
<dbReference type="InterPro" id="IPR013766">
    <property type="entry name" value="Thioredoxin_domain"/>
</dbReference>
<dbReference type="AlphaFoldDB" id="A0A0M0KLL7"/>
<feature type="domain" description="Thioredoxin" evidence="1">
    <location>
        <begin position="14"/>
        <end position="91"/>
    </location>
</feature>
<dbReference type="RefSeq" id="WP_010897876.1">
    <property type="nucleotide sequence ID" value="NZ_JARMVM010000088.1"/>
</dbReference>
<accession>A0A0M0KLL7</accession>
<reference evidence="2" key="1">
    <citation type="submission" date="2015-08" db="EMBL/GenBank/DDBJ databases">
        <title>Complete DNA Sequence of Pseudomonas syringae pv. actinidiae, the Causal Agent of Kiwifruit Canker Disease.</title>
        <authorList>
            <person name="Rikkerink E.H.A."/>
            <person name="Fineran P.C."/>
        </authorList>
    </citation>
    <scope>NUCLEOTIDE SEQUENCE</scope>
    <source>
        <strain evidence="2">DSM 13666</strain>
    </source>
</reference>
<name>A0A0M0KLL7_ALKHA</name>
<gene>
    <name evidence="2" type="ORF">AMD02_10935</name>
</gene>
<sequence>MGSKAPAAANTHGVYFHSPLCGTCKVAKRMIKVMEETFPHFEIREVNINEEIALAHSLKVTSIPCLIIFQEEREAERLYAFRSLEHLYTKLKPYTVVERLHKSFRLDQTKGD</sequence>
<protein>
    <submittedName>
        <fullName evidence="2">Thioredoxin</fullName>
    </submittedName>
</protein>
<evidence type="ECO:0000313" key="2">
    <source>
        <dbReference type="EMBL" id="KOO39298.1"/>
    </source>
</evidence>
<proteinExistence type="predicted"/>
<dbReference type="EMBL" id="LILD01000001">
    <property type="protein sequence ID" value="KOO39298.1"/>
    <property type="molecule type" value="Genomic_DNA"/>
</dbReference>
<dbReference type="CDD" id="cd02947">
    <property type="entry name" value="TRX_family"/>
    <property type="match status" value="1"/>
</dbReference>
<dbReference type="OMA" id="YKNNVNY"/>
<dbReference type="Pfam" id="PF00085">
    <property type="entry name" value="Thioredoxin"/>
    <property type="match status" value="1"/>
</dbReference>
<dbReference type="SMR" id="A0A0M0KLL7"/>
<dbReference type="InterPro" id="IPR036249">
    <property type="entry name" value="Thioredoxin-like_sf"/>
</dbReference>
<evidence type="ECO:0000259" key="1">
    <source>
        <dbReference type="Pfam" id="PF00085"/>
    </source>
</evidence>
<dbReference type="PATRIC" id="fig|136160.3.peg.2589"/>
<dbReference type="Gene3D" id="3.40.30.10">
    <property type="entry name" value="Glutaredoxin"/>
    <property type="match status" value="1"/>
</dbReference>